<organism evidence="2 3">
    <name type="scientific">Helicobacter didelphidarum</name>
    <dbReference type="NCBI Taxonomy" id="2040648"/>
    <lineage>
        <taxon>Bacteria</taxon>
        <taxon>Pseudomonadati</taxon>
        <taxon>Campylobacterota</taxon>
        <taxon>Epsilonproteobacteria</taxon>
        <taxon>Campylobacterales</taxon>
        <taxon>Helicobacteraceae</taxon>
        <taxon>Helicobacter</taxon>
    </lineage>
</organism>
<feature type="chain" id="PRO_5017564929" description="Outer membrane family protein" evidence="1">
    <location>
        <begin position="20"/>
        <end position="457"/>
    </location>
</feature>
<dbReference type="AlphaFoldDB" id="A0A3D8IQW0"/>
<accession>A0A3D8IQW0</accession>
<evidence type="ECO:0000313" key="2">
    <source>
        <dbReference type="EMBL" id="RDU67678.1"/>
    </source>
</evidence>
<reference evidence="2 3" key="1">
    <citation type="submission" date="2018-04" db="EMBL/GenBank/DDBJ databases">
        <title>Novel Campyloabacter and Helicobacter Species and Strains.</title>
        <authorList>
            <person name="Mannion A.J."/>
            <person name="Shen Z."/>
            <person name="Fox J.G."/>
        </authorList>
    </citation>
    <scope>NUCLEOTIDE SEQUENCE [LARGE SCALE GENOMIC DNA]</scope>
    <source>
        <strain evidence="2 3">MIT 17-337</strain>
    </source>
</reference>
<dbReference type="Proteomes" id="UP000256379">
    <property type="component" value="Unassembled WGS sequence"/>
</dbReference>
<sequence>MKIQKFFLLSIVCSLLVYANNQIQDEVDSEEAQVGNNTQTSQDKDSNGFFLHGGLEVFNRTSFSLKQIIPSNSYGYVLAHLSGGYHYKGFEVVLGAVSAGLSHDTSNGLGFNYVGNYVWYNLEVATANTAHRTFVHNAHIKYENDMMSIKAGRFLQENDDWFNSYAEGINAVFKFANHYHIKLFGTSSLALVGYGWLNDFSRAYSTYGIVNAEIGYENDFLKTALFAYYGYKEYIAPGLNLELYFGKQDFIAYTTKINALFPIHSQSIESIGRYYFGGSVNGGSFNSSPVGFTSSILVRQDIDFFDTYKIALAVYKNIGNANARMGLFGNPIGIDVFDNSVYEHGTSLNASVAPDALSALIFTQAKYENLAKYVKSISVGLDGRYTTSPSADEYSIKLNFNWGITKGLSLGLILNYYTHTIKNSSWYNGGLDGIALNQDAHYRLDRSYLMSRIAYEF</sequence>
<dbReference type="RefSeq" id="WP_115542205.1">
    <property type="nucleotide sequence ID" value="NZ_NXLQ01000001.1"/>
</dbReference>
<dbReference type="EMBL" id="NXLQ01000001">
    <property type="protein sequence ID" value="RDU67678.1"/>
    <property type="molecule type" value="Genomic_DNA"/>
</dbReference>
<gene>
    <name evidence="2" type="ORF">CQA53_01375</name>
</gene>
<comment type="caution">
    <text evidence="2">The sequence shown here is derived from an EMBL/GenBank/DDBJ whole genome shotgun (WGS) entry which is preliminary data.</text>
</comment>
<evidence type="ECO:0008006" key="4">
    <source>
        <dbReference type="Google" id="ProtNLM"/>
    </source>
</evidence>
<protein>
    <recommendedName>
        <fullName evidence="4">Outer membrane family protein</fullName>
    </recommendedName>
</protein>
<evidence type="ECO:0000313" key="3">
    <source>
        <dbReference type="Proteomes" id="UP000256379"/>
    </source>
</evidence>
<dbReference type="InterPro" id="IPR003678">
    <property type="entry name" value="Put_OMP"/>
</dbReference>
<dbReference type="Pfam" id="PF02521">
    <property type="entry name" value="HP_OMP_2"/>
    <property type="match status" value="1"/>
</dbReference>
<evidence type="ECO:0000256" key="1">
    <source>
        <dbReference type="SAM" id="SignalP"/>
    </source>
</evidence>
<name>A0A3D8IQW0_9HELI</name>
<proteinExistence type="predicted"/>
<feature type="signal peptide" evidence="1">
    <location>
        <begin position="1"/>
        <end position="19"/>
    </location>
</feature>
<keyword evidence="3" id="KW-1185">Reference proteome</keyword>
<dbReference type="OrthoDB" id="5328533at2"/>
<keyword evidence="1" id="KW-0732">Signal</keyword>